<dbReference type="GO" id="GO:0003700">
    <property type="term" value="F:DNA-binding transcription factor activity"/>
    <property type="evidence" value="ECO:0007669"/>
    <property type="project" value="InterPro"/>
</dbReference>
<dbReference type="PROSITE" id="PS50888">
    <property type="entry name" value="BHLH"/>
    <property type="match status" value="1"/>
</dbReference>
<dbReference type="STRING" id="337451.A0A443NQJ5"/>
<accession>A0A443NQJ5</accession>
<evidence type="ECO:0000313" key="6">
    <source>
        <dbReference type="Proteomes" id="UP000283530"/>
    </source>
</evidence>
<reference evidence="5 6" key="1">
    <citation type="journal article" date="2019" name="Nat. Plants">
        <title>Stout camphor tree genome fills gaps in understanding of flowering plant genome evolution.</title>
        <authorList>
            <person name="Chaw S.M."/>
            <person name="Liu Y.C."/>
            <person name="Wu Y.W."/>
            <person name="Wang H.Y."/>
            <person name="Lin C.I."/>
            <person name="Wu C.S."/>
            <person name="Ke H.M."/>
            <person name="Chang L.Y."/>
            <person name="Hsu C.Y."/>
            <person name="Yang H.T."/>
            <person name="Sudianto E."/>
            <person name="Hsu M.H."/>
            <person name="Wu K.P."/>
            <person name="Wang L.N."/>
            <person name="Leebens-Mack J.H."/>
            <person name="Tsai I.J."/>
        </authorList>
    </citation>
    <scope>NUCLEOTIDE SEQUENCE [LARGE SCALE GENOMIC DNA]</scope>
    <source>
        <strain evidence="6">cv. Chaw 1501</strain>
        <tissue evidence="5">Young leaves</tissue>
    </source>
</reference>
<keyword evidence="1" id="KW-0805">Transcription regulation</keyword>
<dbReference type="PANTHER" id="PTHR46196">
    <property type="entry name" value="TRANSCRIPTION FACTOR BHLH155-LIKE ISOFORM X1-RELATED"/>
    <property type="match status" value="1"/>
</dbReference>
<protein>
    <submittedName>
        <fullName evidence="5">Transcription factor LHW</fullName>
    </submittedName>
</protein>
<dbReference type="InterPro" id="IPR011598">
    <property type="entry name" value="bHLH_dom"/>
</dbReference>
<feature type="domain" description="BHLH" evidence="4">
    <location>
        <begin position="701"/>
        <end position="750"/>
    </location>
</feature>
<dbReference type="Pfam" id="PF23176">
    <property type="entry name" value="bHLH_LHW"/>
    <property type="match status" value="1"/>
</dbReference>
<sequence>MGLQHKEALRMLCCENGWSYGVLWRVKSSDPMLLMSEDAYHEEEIGTLVEKMLHQVHLVGEGVIGQVAISGKHRWIFSDTYCGESSPIGPYENQSVFQDTSEWHCQFLAGIKTIAIISVSPQIVVQFGSTQKILENLEFVDQAKCLFQQVQSIEGSFPYEKSQKAFSGETYDLCSTFASLLPSNIPISNYANIKFSDDNSCKELIAKAQCSAIAPQPSNPSTVGLHLGNLLPHGLAVPVIPGSTCAIKDSNEIVQKTTTFMSNSSFPLINCQKADTDCQVTVLKPFMHMPQVVLQSNSSSASSSTLSSPSTCTWGSNISSLTSIEEGLLCGMGSRSSPGIFPTHSDTNYPCGNMFPNVRENKILNPLYNTNRTLDSIHSTEYKTGKRKLADVQHSSPLYHVAEGSPFLPQVPKESSTVDTFLGGFGPTNATFDDSSPRSINNLRQWTAAPPMQVNKGLTPPLNENLLQPSGVASSASGLVRADAFSDISFRDLPHSFQNSTYCRTDTLWTVTDRKENSLNVPMQLPVDKDLFHSLQLDPRQNQIQEHWGSITLPVGSGNPSILSSCISVSASEFNAGSMTAPAKGFFPEVGLEQLFNVIVSNANFVADNNSDDRLLTTTSTRTANSNQVPLVGLSGISRSMDSVLSDCNSQKILHGSQKEMLSKPMVGSWIDGNYNMKNETLGVSQAKRSEEPVKLAKKRARPGQSARPRPKDRQQIQDRVKELREIVPNGTKCSIDALLDRTIKHMLFLESVAKYADKLKQIDESKMIGEESGVVLKDSGGGVGTTWAFQLGGQTMVCPIIVEDTNPPGQMLVEMLCEECGCFLEIADIIRGFGLAILKGVMEVRDEKIWARFVVEANRDVTRMDIFLSLVQLLQKTAGNFSSGSQPNEVIDNNVPVFSDFQQSPMPLPISLA</sequence>
<dbReference type="InterPro" id="IPR043561">
    <property type="entry name" value="LHW-like"/>
</dbReference>
<keyword evidence="6" id="KW-1185">Reference proteome</keyword>
<evidence type="ECO:0000256" key="2">
    <source>
        <dbReference type="ARBA" id="ARBA00023163"/>
    </source>
</evidence>
<dbReference type="PANTHER" id="PTHR46196:SF2">
    <property type="entry name" value="TRANSCRIPTION FACTOR BHLH157"/>
    <property type="match status" value="1"/>
</dbReference>
<evidence type="ECO:0000256" key="1">
    <source>
        <dbReference type="ARBA" id="ARBA00023015"/>
    </source>
</evidence>
<dbReference type="Pfam" id="PF14215">
    <property type="entry name" value="bHLH-MYC_N"/>
    <property type="match status" value="1"/>
</dbReference>
<dbReference type="AlphaFoldDB" id="A0A443NQJ5"/>
<feature type="region of interest" description="Disordered" evidence="3">
    <location>
        <begin position="684"/>
        <end position="718"/>
    </location>
</feature>
<evidence type="ECO:0000256" key="3">
    <source>
        <dbReference type="SAM" id="MobiDB-lite"/>
    </source>
</evidence>
<dbReference type="OrthoDB" id="1883654at2759"/>
<dbReference type="InterPro" id="IPR025610">
    <property type="entry name" value="MYC/MYB_N"/>
</dbReference>
<proteinExistence type="predicted"/>
<dbReference type="EMBL" id="QPKB01000003">
    <property type="protein sequence ID" value="RWR80788.1"/>
    <property type="molecule type" value="Genomic_DNA"/>
</dbReference>
<organism evidence="5 6">
    <name type="scientific">Cinnamomum micranthum f. kanehirae</name>
    <dbReference type="NCBI Taxonomy" id="337451"/>
    <lineage>
        <taxon>Eukaryota</taxon>
        <taxon>Viridiplantae</taxon>
        <taxon>Streptophyta</taxon>
        <taxon>Embryophyta</taxon>
        <taxon>Tracheophyta</taxon>
        <taxon>Spermatophyta</taxon>
        <taxon>Magnoliopsida</taxon>
        <taxon>Magnoliidae</taxon>
        <taxon>Laurales</taxon>
        <taxon>Lauraceae</taxon>
        <taxon>Cinnamomum</taxon>
    </lineage>
</organism>
<name>A0A443NQJ5_9MAGN</name>
<gene>
    <name evidence="5" type="ORF">CKAN_00944600</name>
</gene>
<comment type="caution">
    <text evidence="5">The sequence shown here is derived from an EMBL/GenBank/DDBJ whole genome shotgun (WGS) entry which is preliminary data.</text>
</comment>
<evidence type="ECO:0000313" key="5">
    <source>
        <dbReference type="EMBL" id="RWR80788.1"/>
    </source>
</evidence>
<evidence type="ECO:0000259" key="4">
    <source>
        <dbReference type="PROSITE" id="PS50888"/>
    </source>
</evidence>
<keyword evidence="2" id="KW-0804">Transcription</keyword>
<dbReference type="Proteomes" id="UP000283530">
    <property type="component" value="Unassembled WGS sequence"/>
</dbReference>
<dbReference type="GO" id="GO:0046983">
    <property type="term" value="F:protein dimerization activity"/>
    <property type="evidence" value="ECO:0007669"/>
    <property type="project" value="InterPro"/>
</dbReference>